<name>A0AAE8SS69_9PEZI</name>
<dbReference type="PANTHER" id="PTHR42052">
    <property type="entry name" value="ABM DOMAIN-CONTAINING PROTEIN"/>
    <property type="match status" value="1"/>
</dbReference>
<dbReference type="Gene3D" id="3.30.70.100">
    <property type="match status" value="1"/>
</dbReference>
<organism evidence="1 2">
    <name type="scientific">Cephalotrichum gorgonifer</name>
    <dbReference type="NCBI Taxonomy" id="2041049"/>
    <lineage>
        <taxon>Eukaryota</taxon>
        <taxon>Fungi</taxon>
        <taxon>Dikarya</taxon>
        <taxon>Ascomycota</taxon>
        <taxon>Pezizomycotina</taxon>
        <taxon>Sordariomycetes</taxon>
        <taxon>Hypocreomycetidae</taxon>
        <taxon>Microascales</taxon>
        <taxon>Microascaceae</taxon>
        <taxon>Cephalotrichum</taxon>
    </lineage>
</organism>
<dbReference type="AlphaFoldDB" id="A0AAE8SS69"/>
<dbReference type="SUPFAM" id="SSF54909">
    <property type="entry name" value="Dimeric alpha+beta barrel"/>
    <property type="match status" value="1"/>
</dbReference>
<comment type="caution">
    <text evidence="1">The sequence shown here is derived from an EMBL/GenBank/DDBJ whole genome shotgun (WGS) entry which is preliminary data.</text>
</comment>
<dbReference type="InterPro" id="IPR011008">
    <property type="entry name" value="Dimeric_a/b-barrel"/>
</dbReference>
<proteinExistence type="predicted"/>
<dbReference type="PANTHER" id="PTHR42052:SF1">
    <property type="entry name" value="ABM DOMAIN-CONTAINING PROTEIN"/>
    <property type="match status" value="1"/>
</dbReference>
<gene>
    <name evidence="1" type="ORF">DNG_02022</name>
</gene>
<evidence type="ECO:0000313" key="2">
    <source>
        <dbReference type="Proteomes" id="UP001187682"/>
    </source>
</evidence>
<keyword evidence="2" id="KW-1185">Reference proteome</keyword>
<evidence type="ECO:0000313" key="1">
    <source>
        <dbReference type="EMBL" id="SPN98983.1"/>
    </source>
</evidence>
<protein>
    <recommendedName>
        <fullName evidence="3">ABM domain-containing protein</fullName>
    </recommendedName>
</protein>
<evidence type="ECO:0008006" key="3">
    <source>
        <dbReference type="Google" id="ProtNLM"/>
    </source>
</evidence>
<reference evidence="1" key="1">
    <citation type="submission" date="2018-03" db="EMBL/GenBank/DDBJ databases">
        <authorList>
            <person name="Guldener U."/>
        </authorList>
    </citation>
    <scope>NUCLEOTIDE SEQUENCE</scope>
</reference>
<sequence>MPVTEFCFLHLSSPFTPETHQTLEEAQCIQDKWALEQDPNTPLNRIARGTGMLQQIGDPTALLITAPWESPAAHWEWIGTDANKEAMRKLTPLIVTEGDKKLVLFHVDAILFPRPDDDVTSPLASAVLGVHRYRVKSSEREAFESRVVEALATLATGPGTPFGWGWRIEKGNDDTEDLLMVRGWDSEEQRAGFIGSDEYVVLEELASHTLDFDIYSYRRIV</sequence>
<dbReference type="EMBL" id="ONZQ02000002">
    <property type="protein sequence ID" value="SPN98983.1"/>
    <property type="molecule type" value="Genomic_DNA"/>
</dbReference>
<accession>A0AAE8SS69</accession>
<dbReference type="Proteomes" id="UP001187682">
    <property type="component" value="Unassembled WGS sequence"/>
</dbReference>